<accession>A0A644W1K1</accession>
<dbReference type="InterPro" id="IPR000158">
    <property type="entry name" value="Cell_div_FtsZ"/>
</dbReference>
<keyword evidence="7" id="KW-0717">Septation</keyword>
<evidence type="ECO:0000256" key="9">
    <source>
        <dbReference type="SAM" id="MobiDB-lite"/>
    </source>
</evidence>
<dbReference type="Pfam" id="PF12327">
    <property type="entry name" value="FtsZ_C"/>
    <property type="match status" value="1"/>
</dbReference>
<evidence type="ECO:0000256" key="7">
    <source>
        <dbReference type="ARBA" id="ARBA00023210"/>
    </source>
</evidence>
<dbReference type="GO" id="GO:0032153">
    <property type="term" value="C:cell division site"/>
    <property type="evidence" value="ECO:0007669"/>
    <property type="project" value="TreeGrafter"/>
</dbReference>
<comment type="subcellular location">
    <subcellularLocation>
        <location evidence="1">Cytoplasm</location>
    </subcellularLocation>
</comment>
<dbReference type="InterPro" id="IPR008280">
    <property type="entry name" value="Tub_FtsZ_C"/>
</dbReference>
<dbReference type="NCBIfam" id="TIGR00065">
    <property type="entry name" value="ftsZ"/>
    <property type="match status" value="1"/>
</dbReference>
<comment type="similarity">
    <text evidence="2">Belongs to the FtsZ family.</text>
</comment>
<gene>
    <name evidence="12" type="primary">ftsZ_21</name>
    <name evidence="12" type="ORF">SDC9_43806</name>
</gene>
<dbReference type="FunFam" id="3.40.50.1440:FF:000023">
    <property type="entry name" value="Cell division protein FtsZ"/>
    <property type="match status" value="1"/>
</dbReference>
<dbReference type="PROSITE" id="PS01135">
    <property type="entry name" value="FTSZ_2"/>
    <property type="match status" value="1"/>
</dbReference>
<keyword evidence="5" id="KW-0547">Nucleotide-binding</keyword>
<dbReference type="EMBL" id="VSSQ01000565">
    <property type="protein sequence ID" value="MPL97614.1"/>
    <property type="molecule type" value="Genomic_DNA"/>
</dbReference>
<dbReference type="AlphaFoldDB" id="A0A644W1K1"/>
<dbReference type="Pfam" id="PF00091">
    <property type="entry name" value="Tubulin"/>
    <property type="match status" value="1"/>
</dbReference>
<dbReference type="InterPro" id="IPR024757">
    <property type="entry name" value="FtsZ_C"/>
</dbReference>
<dbReference type="InterPro" id="IPR045061">
    <property type="entry name" value="FtsZ/CetZ"/>
</dbReference>
<dbReference type="SUPFAM" id="SSF55307">
    <property type="entry name" value="Tubulin C-terminal domain-like"/>
    <property type="match status" value="1"/>
</dbReference>
<evidence type="ECO:0000256" key="2">
    <source>
        <dbReference type="ARBA" id="ARBA00009690"/>
    </source>
</evidence>
<protein>
    <submittedName>
        <fullName evidence="12">Cell division protein FtsZ</fullName>
    </submittedName>
</protein>
<dbReference type="InterPro" id="IPR018316">
    <property type="entry name" value="Tubulin/FtsZ_2-layer-sand-dom"/>
</dbReference>
<reference evidence="12" key="1">
    <citation type="submission" date="2019-08" db="EMBL/GenBank/DDBJ databases">
        <authorList>
            <person name="Kucharzyk K."/>
            <person name="Murdoch R.W."/>
            <person name="Higgins S."/>
            <person name="Loffler F."/>
        </authorList>
    </citation>
    <scope>NUCLEOTIDE SEQUENCE</scope>
</reference>
<dbReference type="PRINTS" id="PR00423">
    <property type="entry name" value="CELLDVISFTSZ"/>
</dbReference>
<dbReference type="PANTHER" id="PTHR30314">
    <property type="entry name" value="CELL DIVISION PROTEIN FTSZ-RELATED"/>
    <property type="match status" value="1"/>
</dbReference>
<comment type="caution">
    <text evidence="12">The sequence shown here is derived from an EMBL/GenBank/DDBJ whole genome shotgun (WGS) entry which is preliminary data.</text>
</comment>
<evidence type="ECO:0000259" key="10">
    <source>
        <dbReference type="SMART" id="SM00864"/>
    </source>
</evidence>
<evidence type="ECO:0000256" key="5">
    <source>
        <dbReference type="ARBA" id="ARBA00022741"/>
    </source>
</evidence>
<dbReference type="InterPro" id="IPR037103">
    <property type="entry name" value="Tubulin/FtsZ-like_C"/>
</dbReference>
<evidence type="ECO:0000259" key="11">
    <source>
        <dbReference type="SMART" id="SM00865"/>
    </source>
</evidence>
<dbReference type="SMART" id="SM00865">
    <property type="entry name" value="Tubulin_C"/>
    <property type="match status" value="1"/>
</dbReference>
<evidence type="ECO:0000256" key="8">
    <source>
        <dbReference type="ARBA" id="ARBA00023306"/>
    </source>
</evidence>
<feature type="compositionally biased region" description="Basic and acidic residues" evidence="9">
    <location>
        <begin position="504"/>
        <end position="513"/>
    </location>
</feature>
<feature type="domain" description="Tubulin/FtsZ 2-layer sandwich" evidence="11">
    <location>
        <begin position="215"/>
        <end position="334"/>
    </location>
</feature>
<dbReference type="InterPro" id="IPR003008">
    <property type="entry name" value="Tubulin_FtsZ_GTPase"/>
</dbReference>
<keyword evidence="6" id="KW-0342">GTP-binding</keyword>
<dbReference type="InterPro" id="IPR020805">
    <property type="entry name" value="Cell_div_FtsZ_CS"/>
</dbReference>
<dbReference type="GO" id="GO:0005737">
    <property type="term" value="C:cytoplasm"/>
    <property type="evidence" value="ECO:0007669"/>
    <property type="project" value="UniProtKB-SubCell"/>
</dbReference>
<keyword evidence="4 12" id="KW-0132">Cell division</keyword>
<evidence type="ECO:0000313" key="12">
    <source>
        <dbReference type="EMBL" id="MPL97614.1"/>
    </source>
</evidence>
<dbReference type="GO" id="GO:0003924">
    <property type="term" value="F:GTPase activity"/>
    <property type="evidence" value="ECO:0007669"/>
    <property type="project" value="InterPro"/>
</dbReference>
<dbReference type="SMART" id="SM00864">
    <property type="entry name" value="Tubulin"/>
    <property type="match status" value="1"/>
</dbReference>
<evidence type="ECO:0000256" key="3">
    <source>
        <dbReference type="ARBA" id="ARBA00022490"/>
    </source>
</evidence>
<dbReference type="GO" id="GO:0005525">
    <property type="term" value="F:GTP binding"/>
    <property type="evidence" value="ECO:0007669"/>
    <property type="project" value="UniProtKB-KW"/>
</dbReference>
<feature type="domain" description="Tubulin/FtsZ GTPase" evidence="10">
    <location>
        <begin position="21"/>
        <end position="213"/>
    </location>
</feature>
<dbReference type="PROSITE" id="PS01134">
    <property type="entry name" value="FTSZ_1"/>
    <property type="match status" value="1"/>
</dbReference>
<feature type="region of interest" description="Disordered" evidence="9">
    <location>
        <begin position="501"/>
        <end position="523"/>
    </location>
</feature>
<name>A0A644W1K1_9ZZZZ</name>
<dbReference type="PANTHER" id="PTHR30314:SF3">
    <property type="entry name" value="MITOCHONDRIAL DIVISION PROTEIN FSZA"/>
    <property type="match status" value="1"/>
</dbReference>
<dbReference type="Gene3D" id="3.30.1330.20">
    <property type="entry name" value="Tubulin/FtsZ, C-terminal domain"/>
    <property type="match status" value="1"/>
</dbReference>
<dbReference type="InterPro" id="IPR036525">
    <property type="entry name" value="Tubulin/FtsZ_GTPase_sf"/>
</dbReference>
<evidence type="ECO:0000256" key="1">
    <source>
        <dbReference type="ARBA" id="ARBA00004496"/>
    </source>
</evidence>
<keyword evidence="8" id="KW-0131">Cell cycle</keyword>
<dbReference type="HAMAP" id="MF_00909">
    <property type="entry name" value="FtsZ"/>
    <property type="match status" value="1"/>
</dbReference>
<sequence>MSEPESSIHIHFEDTNVLPPIIKVFGVGGGGSNAVNHMYKQGITGVEFVVCNTDLQSLGTSPVPNRLQIGAGLTEGRGAGNSPEIGRNAALEDADDIREVLSKSTKMVFITAGMGGGTGTGAAPVIAQVAKELDILTVGIVTTPFGFEGTKRKNQASQGIEEMRKYVDSLIIINNDKVREHYGNLKLSEAFSKADDILTVAAKGISELITVTGYMNVDFEDVKTVMKNSGMAIMGTGVAEGEDRAHQAVEMALNSPLLNDNEIYGARNILLYIASGDDEISMDEVSDISDYIQNAAGSSAEIIWGNGTDHALGNSISVTVVATNFTKTGNPYKPANEEAKFITLQQDVKSEMQQVEEAEPEMKVVVKQVEEQPVVNTYQPPVIPTVEQPVEKITIQLDPQPLQENNHDSSFMTAMEQQQNPQQIILDMQPQDNNQEEEQLQTPIRPELQDDRMQNLKNFNFTNPKVTSLDEIEQVPAYARRGVNLTPENPSDEKIVSRFTLGENGDRKPEIRENNSFLHDNVD</sequence>
<dbReference type="SUPFAM" id="SSF52490">
    <property type="entry name" value="Tubulin nucleotide-binding domain-like"/>
    <property type="match status" value="1"/>
</dbReference>
<proteinExistence type="inferred from homology"/>
<dbReference type="GO" id="GO:0000917">
    <property type="term" value="P:division septum assembly"/>
    <property type="evidence" value="ECO:0007669"/>
    <property type="project" value="UniProtKB-KW"/>
</dbReference>
<keyword evidence="3" id="KW-0963">Cytoplasm</keyword>
<dbReference type="Gene3D" id="3.40.50.1440">
    <property type="entry name" value="Tubulin/FtsZ, GTPase domain"/>
    <property type="match status" value="1"/>
</dbReference>
<organism evidence="12">
    <name type="scientific">bioreactor metagenome</name>
    <dbReference type="NCBI Taxonomy" id="1076179"/>
    <lineage>
        <taxon>unclassified sequences</taxon>
        <taxon>metagenomes</taxon>
        <taxon>ecological metagenomes</taxon>
    </lineage>
</organism>
<evidence type="ECO:0000256" key="4">
    <source>
        <dbReference type="ARBA" id="ARBA00022618"/>
    </source>
</evidence>
<feature type="compositionally biased region" description="Polar residues" evidence="9">
    <location>
        <begin position="514"/>
        <end position="523"/>
    </location>
</feature>
<dbReference type="CDD" id="cd02201">
    <property type="entry name" value="FtsZ_type1"/>
    <property type="match status" value="1"/>
</dbReference>
<evidence type="ECO:0000256" key="6">
    <source>
        <dbReference type="ARBA" id="ARBA00023134"/>
    </source>
</evidence>